<dbReference type="InterPro" id="IPR044913">
    <property type="entry name" value="P_trefoil_dom_sf"/>
</dbReference>
<keyword evidence="4" id="KW-0472">Membrane</keyword>
<evidence type="ECO:0000256" key="10">
    <source>
        <dbReference type="SAM" id="SignalP"/>
    </source>
</evidence>
<dbReference type="InterPro" id="IPR030458">
    <property type="entry name" value="Glyco_hydro_31_AS"/>
</dbReference>
<feature type="chain" id="PRO_5037495238" evidence="10">
    <location>
        <begin position="23"/>
        <end position="3807"/>
    </location>
</feature>
<sequence length="3807" mass="429695">MPLSNPTSLISLLLICIPSATEQRFTSFETIDGLHVKPITEVTRVNDLVTNNVRGNGTTPQIVPSDRRVDCLPDGAKVSLCEARNCILDMLAPYGAPKCYFPRNTGYRVLKTGSNGTTLEKAPGAGSPFGEDIPHITFKTSTIKNSTLNVRIGVEGRFEPKIDIPRMVYDTGESFDVVISNETGIFSFKVQRHSTKTVVWDTSIGGLLFAEQYLQIAALLGSSEIYGIGENIHSRLRHDVEHYATWALLARDSWPYAHPGYIEVKNKRNLYGVYPFLMALERDYKAHGLLILNTNPQDITIGPAPHVVYRTIGGILDLYFFPGPSPEDVVRQYLAFVGTPMLPAYWALGFQLGSRGYKSWKDLESVVSETRKAGIPLDVPFADLEYMSKEEDFTMASGWEGFPSYVEQLHNESLHFIAVLQPAVQADGDPFKRGLQENASFVEWETNQAVQRSIQNLYPLANKTKIMLGVLRTDKHVAYPDFTTAETKSWWVKELADFHKTINYDGLWIVRNEPSSLETNEDQPRYWYSLEHTNITSLHCPVNGSSAKYDIPPYQTQNVYHYDAKTYLASMTLCMSAMTKQGRMYDVKNLYGLQQTIATNSAVQKITKKRGVLITRSSYPSGGRYAGHSLGNNFAAWEDMATSVIAIQEFNMFGIPYIGADICGYAHDTAEELCLRWQQLGAFYTLSRNRNDGKSIPQHPTKWFSVARATAAANLFRYSLLPYLYTLMFEASCDGATVIRPLFFEFPNDDAAHQNDFQFMWGPAILIAPVLAEGTKLVYAYLPRNATWYSLRDDFGVKAQSGFSFFSAPLDRLPPVFLRGGYIIPRQRGGQTTAATRQRPFQLVIAVENSKSFGKLIWDDGESIVENFDQHDYVELHFNFTMNDTASQLILSLVKSASSLTVPNITSASILGHNALPMINGIHREPGDLTVFPETSYDTQKRIFYLKTSCMFNFATDTKVVIAWSNHALFDLAPKEARINCIPESLSRRSAEKSICFKRGCIWDDEYVAKSVPYCYFPKRSGYVASKTTATETILSPYSRFQNPFGDNLYPLIFTHSHIHQTTLNIRLTTDAQRYEPSLNLPRGTVSISESFVVQLSNATEVFSFKVLRKSTGALIWDTSIGGLMFADQFIQIAAYISSSDIYGIGENAQMQLRHRLDSYLTWAMLARDETPPVLMEASDFGRKNFCGVYPFYMALELDGKAHGVLFLNSNPQEITTSPAPHIVYRTIGGILDIYFFPGPRPEDVIRQYLALVGTPAVPPYWALGFQIDYFASNLTEFNHTVNVIRDANIPLDVVYANIDYMDKYQDFTLGKEWQQLSTYFNQLHDQDIHAVLTLDASISVTGEAFKRALDAHASFFEWERIDQAPKSIQSLYNSTNNTKIMLGVSWPDAHVAFPDFGAEETINWWVDEIATFHEMVPFDGIWIKRNEPASFGTDETDPWYFKSPKHSKIAPLMCPLNGTDAYYDVPPYETFSVFLYRDDTMQSYLSSKTLCMLAVSKSGRIYDTKNLYGLQQSIATHKALQVAISKRGLLLSESLFPSGGHYAGHALGDNFATWSNLARSVVGIQLFNIFGIPYVGADICGFHGETITDDLCSRWHQLGAFYSLARVRSENRLIPQNLSAWLVQARQANLFRYMYLPYLYTLHFDAARFGGTVVRPLFFEFPDDDAARGTSEQFMWGSALLIAPVLRPNMTVTYAYLPRSVSWYSLRNEDFGVKAPKGFSLFTASAFMLPPVFIKGGSIVPYQLPSDTTISTRQNPLQFVIALENSTAWGKLIWDDGESTISDFERYNYIELHIDFKLDVEAVLTLTLIKKCAALKIPPISVLNFVGYTAIPITSTIKRDDGGALNISEDAWADPSLERFYLPADGIFDFDKDTTVKITWLNHELFDLVGEDARVDCMPTFHALVPTQAMCEEKFCMYDHTTQMPKPKCYFPKRSGYIATGTYADQIILQDYSSFKNPFGQNISPLYFSARHINQTTLNVRIFPDDYRYEPQLLIPKDTFSTGESFVVEIANKTKVFSFIVRRKSTNAMIWDTSIGGMMFSDQYIQIAAYIGTSMLYGIGENTQATLMHLMEIYTTYAMFSRNEALSPDYDFARRWHPKNLYGVFPFYIGFERDGNAHGVFILNSNAQEITLGMAPHIVYRTIGGMLDIFFFPGPTPDDVIRQFTALVGKPALPPYWSFGFQLGRFGYDNLKQMRNTIASVQQKNIPLDVVHADIDYMIRYQDFTLNSEWESLSNYITSLHDAGLHAVLTFNPAVQVDGLPFSRALKAGVHFFEWEVMSQVPKSVQSLYPLTNNTKIMLGVLWQDKHVAYPDFSSPSTGLWWNSEVGDFRRKIPFDGMLLDMNEPASFATNEANPWYYYSRNHTRIEPLLCPLSNNMYDKPPYETYAVYNYHENSTLASKTLCMLAKTIHSRMYDTKNLYGLQHTNASQQAMHQATSKRPAIITASSFPSTGRFAGHWLGQNSATWYNLATSIISVQLFNLFGIPYVGADICGFKKDATEELCIRWQQLGAFYTFSRNHNDKGTTPQDPAHWPNVAAATRQANLFRYHYLPYLYSLHFDASLLGCAVIRPTFMEFPLDDAARENGFEFMWGAAMLIVPVLQQSLSQVYAYLPREGTWYSLRDGEYGKLMTSGFQFLSAPINKMIPIFARGGYVIPRQAPAMTTTASRRNPLELLIAIDKNPNLPSKGNLYWDDGESDIQNDTYYKWEFKLTTTELFTELAIVRCNVANVSGVPTLDKIDIFGYPFIPHLDKTTINGVPLPISGCSSFNMESSMILINCSNLINITADPVILIIWTNSPLPTTSTTTTTATTTTAPTTKSQNPYITDYVDPSLRVDCMPSAMGNPEMNHCHSFGCLFDMYAIETNAPACYYPVQSGYVQMATNSSTVTLRKLPTVRSPYGENISPIYFSTETIEGTTLNVRIGVDGRYEPRLLIPRGSFNTGEGFIIQQSNATGVFSFKVIRQSTGKVIWDTSIGGLMFADQYIQIAAFIGSSFVYGIGENVQQRLSHNLEYYITWPLFARDQHIDSKPVHGVFPNTHNLYGVYPFYLGIESDYNAHGVLILNSNAQEITFGPAPQVVYRTVGGLLDIFFFPGPTPEDVLKQYLAFVGYPMLPPYWGLGFQFSRNGYKNVDEMKAVINEIRDAQIPLDVVYADIDYMDRYQDFTIGKGWEHLPNYVEQIHSENMHIVLIFDPAVQVDGKPFQRGLYSDAKFVEWERGDQVPHSIQDLYPLAKDTKIMLGVAWPDKHVSFPDFSDAMTIMWWMEEIKRFHHEVNFDGIWIDMNEPSSFGTGETTPWYFNNTDHPNLEPLMCPLSGKDSSYDMPGYETYAVYLYGSNNALSSKTLCMLAWTKEGRFYDTKNLYGLHEVIATQMALQVITSKRTLVVTRSSYPSAGHYAGHWLGDNSATWDDLRTSIIGIQEFNLFGVPYIGADICGFSGNTTEELCLRWQQLGAFYTFSRNHNEKGATSQQPTVWPRVAAATRQANLFRYYYLPYLYTLHYNVSVSGGAVIRPLFFEFPFDDAAYEYDMEFMWGSAVLIAPVTAEGWTEVYTYLPHGATWYSLREFDYGMRAPNGFSFISALFDQLIPVFVRGGYIVPRQAPALTTVASRKNPFEILIALDGNWSIPARGSLFWDDGESLLHHNMYYIWTFAATVTLEITTITITSTHTSVFSDIPTLDVIEILGYPYIPDFNTAQLNDVSVSISECASYNAIKQLISIKCRNLIKIAVDSPLIFTWMHQAARPTTTDTTSNIISTSRSTTPLQTTTKARLVSEPTSSHLPKTTTSASNNYSTGYLTAVFICLIASWLW</sequence>
<evidence type="ECO:0000256" key="8">
    <source>
        <dbReference type="PROSITE-ProRule" id="PRU00779"/>
    </source>
</evidence>
<dbReference type="CDD" id="cd14752">
    <property type="entry name" value="GH31_N"/>
    <property type="match status" value="4"/>
</dbReference>
<dbReference type="InterPro" id="IPR011013">
    <property type="entry name" value="Gal_mutarotase_sf_dom"/>
</dbReference>
<dbReference type="SUPFAM" id="SSF51011">
    <property type="entry name" value="Glycosyl hydrolase domain"/>
    <property type="match status" value="4"/>
</dbReference>
<accession>A0A915ALD3</accession>
<dbReference type="Proteomes" id="UP000887569">
    <property type="component" value="Unplaced"/>
</dbReference>
<keyword evidence="12" id="KW-1185">Reference proteome</keyword>
<evidence type="ECO:0000256" key="6">
    <source>
        <dbReference type="ARBA" id="ARBA00023180"/>
    </source>
</evidence>
<dbReference type="WBParaSite" id="PgR010_g110_t02">
    <property type="protein sequence ID" value="PgR010_g110_t02"/>
    <property type="gene ID" value="PgR010_g110"/>
</dbReference>
<evidence type="ECO:0000256" key="4">
    <source>
        <dbReference type="ARBA" id="ARBA00023136"/>
    </source>
</evidence>
<feature type="compositionally biased region" description="Low complexity" evidence="9">
    <location>
        <begin position="3746"/>
        <end position="3765"/>
    </location>
</feature>
<dbReference type="GO" id="GO:0016020">
    <property type="term" value="C:membrane"/>
    <property type="evidence" value="ECO:0007669"/>
    <property type="project" value="UniProtKB-SubCell"/>
</dbReference>
<feature type="compositionally biased region" description="Polar residues" evidence="9">
    <location>
        <begin position="3772"/>
        <end position="3783"/>
    </location>
</feature>
<dbReference type="InterPro" id="IPR000322">
    <property type="entry name" value="Glyco_hydro_31_TIM"/>
</dbReference>
<keyword evidence="6" id="KW-0325">Glycoprotein</keyword>
<evidence type="ECO:0000313" key="13">
    <source>
        <dbReference type="WBParaSite" id="PgR010_g110_t02"/>
    </source>
</evidence>
<dbReference type="CDD" id="cd06602">
    <property type="entry name" value="GH31_MGAM_SI_GAA"/>
    <property type="match status" value="2"/>
</dbReference>
<organism evidence="12 13">
    <name type="scientific">Parascaris univalens</name>
    <name type="common">Nematode worm</name>
    <dbReference type="NCBI Taxonomy" id="6257"/>
    <lineage>
        <taxon>Eukaryota</taxon>
        <taxon>Metazoa</taxon>
        <taxon>Ecdysozoa</taxon>
        <taxon>Nematoda</taxon>
        <taxon>Chromadorea</taxon>
        <taxon>Rhabditida</taxon>
        <taxon>Spirurina</taxon>
        <taxon>Ascaridomorpha</taxon>
        <taxon>Ascaridoidea</taxon>
        <taxon>Ascarididae</taxon>
        <taxon>Parascaris</taxon>
    </lineage>
</organism>
<dbReference type="Pfam" id="PF01055">
    <property type="entry name" value="Glyco_hydro_31_2nd"/>
    <property type="match status" value="4"/>
</dbReference>
<dbReference type="Pfam" id="PF21365">
    <property type="entry name" value="Glyco_hydro_31_3rd"/>
    <property type="match status" value="4"/>
</dbReference>
<feature type="signal peptide" evidence="10">
    <location>
        <begin position="1"/>
        <end position="22"/>
    </location>
</feature>
<comment type="similarity">
    <text evidence="2">Belongs to the glycosyl hydrolase 31 family.</text>
</comment>
<feature type="domain" description="P-type" evidence="11">
    <location>
        <begin position="2823"/>
        <end position="2873"/>
    </location>
</feature>
<dbReference type="Pfam" id="PF00088">
    <property type="entry name" value="Trefoil"/>
    <property type="match status" value="3"/>
</dbReference>
<dbReference type="GO" id="GO:0005975">
    <property type="term" value="P:carbohydrate metabolic process"/>
    <property type="evidence" value="ECO:0007669"/>
    <property type="project" value="InterPro"/>
</dbReference>
<dbReference type="Gene3D" id="2.60.40.1180">
    <property type="entry name" value="Golgi alpha-mannosidase II"/>
    <property type="match status" value="8"/>
</dbReference>
<dbReference type="InterPro" id="IPR013780">
    <property type="entry name" value="Glyco_hydro_b"/>
</dbReference>
<feature type="domain" description="P-type" evidence="11">
    <location>
        <begin position="57"/>
        <end position="103"/>
    </location>
</feature>
<dbReference type="Gene3D" id="3.20.20.80">
    <property type="entry name" value="Glycosidases"/>
    <property type="match status" value="4"/>
</dbReference>
<feature type="domain" description="P-type" evidence="11">
    <location>
        <begin position="1885"/>
        <end position="1934"/>
    </location>
</feature>
<dbReference type="SUPFAM" id="SSF51445">
    <property type="entry name" value="(Trans)glycosidases"/>
    <property type="match status" value="4"/>
</dbReference>
<keyword evidence="10" id="KW-0732">Signal</keyword>
<evidence type="ECO:0000256" key="9">
    <source>
        <dbReference type="SAM" id="MobiDB-lite"/>
    </source>
</evidence>
<evidence type="ECO:0000313" key="12">
    <source>
        <dbReference type="Proteomes" id="UP000887569"/>
    </source>
</evidence>
<evidence type="ECO:0000256" key="5">
    <source>
        <dbReference type="ARBA" id="ARBA00023157"/>
    </source>
</evidence>
<dbReference type="CDD" id="cd00111">
    <property type="entry name" value="Trefoil"/>
    <property type="match status" value="3"/>
</dbReference>
<dbReference type="PROSITE" id="PS00129">
    <property type="entry name" value="GLYCOSYL_HYDROL_F31_1"/>
    <property type="match status" value="1"/>
</dbReference>
<dbReference type="PANTHER" id="PTHR22762:SF133">
    <property type="entry name" value="P-TYPE DOMAIN-CONTAINING PROTEIN"/>
    <property type="match status" value="1"/>
</dbReference>
<dbReference type="InterPro" id="IPR000519">
    <property type="entry name" value="P_trefoil_dom"/>
</dbReference>
<evidence type="ECO:0000256" key="1">
    <source>
        <dbReference type="ARBA" id="ARBA00004370"/>
    </source>
</evidence>
<comment type="subcellular location">
    <subcellularLocation>
        <location evidence="1">Membrane</location>
    </subcellularLocation>
</comment>
<keyword evidence="3" id="KW-0378">Hydrolase</keyword>
<keyword evidence="7" id="KW-0326">Glycosidase</keyword>
<feature type="region of interest" description="Disordered" evidence="9">
    <location>
        <begin position="3746"/>
        <end position="3783"/>
    </location>
</feature>
<evidence type="ECO:0000256" key="2">
    <source>
        <dbReference type="ARBA" id="ARBA00007806"/>
    </source>
</evidence>
<name>A0A915ALD3_PARUN</name>
<evidence type="ECO:0000256" key="7">
    <source>
        <dbReference type="ARBA" id="ARBA00023295"/>
    </source>
</evidence>
<dbReference type="SUPFAM" id="SSF57492">
    <property type="entry name" value="Trefoil"/>
    <property type="match status" value="4"/>
</dbReference>
<keyword evidence="5 8" id="KW-1015">Disulfide bond</keyword>
<proteinExistence type="inferred from homology"/>
<dbReference type="PANTHER" id="PTHR22762">
    <property type="entry name" value="ALPHA-GLUCOSIDASE"/>
    <property type="match status" value="1"/>
</dbReference>
<dbReference type="Gene3D" id="4.10.110.10">
    <property type="entry name" value="Spasmolytic Protein, domain 1"/>
    <property type="match status" value="3"/>
</dbReference>
<dbReference type="InterPro" id="IPR017853">
    <property type="entry name" value="GH"/>
</dbReference>
<dbReference type="FunFam" id="3.20.20.80:FF:000016">
    <property type="entry name" value="Maltase-glucoamylase, intestinal"/>
    <property type="match status" value="4"/>
</dbReference>
<protein>
    <submittedName>
        <fullName evidence="13">P-type domain-containing protein</fullName>
    </submittedName>
</protein>
<evidence type="ECO:0000259" key="11">
    <source>
        <dbReference type="PROSITE" id="PS51448"/>
    </source>
</evidence>
<dbReference type="PROSITE" id="PS51448">
    <property type="entry name" value="P_TREFOIL_2"/>
    <property type="match status" value="4"/>
</dbReference>
<dbReference type="SMART" id="SM00018">
    <property type="entry name" value="PD"/>
    <property type="match status" value="4"/>
</dbReference>
<feature type="domain" description="P-type" evidence="11">
    <location>
        <begin position="968"/>
        <end position="1019"/>
    </location>
</feature>
<dbReference type="SUPFAM" id="SSF74650">
    <property type="entry name" value="Galactose mutarotase-like"/>
    <property type="match status" value="4"/>
</dbReference>
<dbReference type="Gene3D" id="2.60.40.1760">
    <property type="entry name" value="glycosyl hydrolase (family 31)"/>
    <property type="match status" value="4"/>
</dbReference>
<dbReference type="GO" id="GO:0030246">
    <property type="term" value="F:carbohydrate binding"/>
    <property type="evidence" value="ECO:0007669"/>
    <property type="project" value="InterPro"/>
</dbReference>
<dbReference type="GO" id="GO:0004558">
    <property type="term" value="F:alpha-1,4-glucosidase activity"/>
    <property type="evidence" value="ECO:0007669"/>
    <property type="project" value="TreeGrafter"/>
</dbReference>
<dbReference type="InterPro" id="IPR048395">
    <property type="entry name" value="Glyco_hydro_31_C"/>
</dbReference>
<feature type="disulfide bond" evidence="8">
    <location>
        <begin position="71"/>
        <end position="86"/>
    </location>
</feature>
<reference evidence="13" key="1">
    <citation type="submission" date="2022-11" db="UniProtKB">
        <authorList>
            <consortium name="WormBaseParasite"/>
        </authorList>
    </citation>
    <scope>IDENTIFICATION</scope>
</reference>
<comment type="caution">
    <text evidence="8">Lacks conserved residue(s) required for the propagation of feature annotation.</text>
</comment>
<evidence type="ECO:0000256" key="3">
    <source>
        <dbReference type="ARBA" id="ARBA00022801"/>
    </source>
</evidence>